<evidence type="ECO:0000313" key="1">
    <source>
        <dbReference type="EMBL" id="BDD10616.1"/>
    </source>
</evidence>
<dbReference type="Proteomes" id="UP001348817">
    <property type="component" value="Chromosome"/>
</dbReference>
<proteinExistence type="predicted"/>
<reference evidence="1 2" key="1">
    <citation type="submission" date="2021-12" db="EMBL/GenBank/DDBJ databases">
        <title>Genome sequencing of bacteria with rrn-lacking chromosome and rrn-plasmid.</title>
        <authorList>
            <person name="Anda M."/>
            <person name="Iwasaki W."/>
        </authorList>
    </citation>
    <scope>NUCLEOTIDE SEQUENCE [LARGE SCALE GENOMIC DNA]</scope>
    <source>
        <strain evidence="1 2">DSM 100852</strain>
    </source>
</reference>
<dbReference type="AlphaFoldDB" id="A0AAU9DBX3"/>
<dbReference type="KEGG" id="fax:FUAX_30480"/>
<name>A0AAU9DBX3_9BACT</name>
<accession>A0AAU9DBX3</accession>
<protein>
    <recommendedName>
        <fullName evidence="3">MarR family transcriptional regulator</fullName>
    </recommendedName>
</protein>
<dbReference type="RefSeq" id="WP_338392160.1">
    <property type="nucleotide sequence ID" value="NZ_AP025314.1"/>
</dbReference>
<evidence type="ECO:0000313" key="2">
    <source>
        <dbReference type="Proteomes" id="UP001348817"/>
    </source>
</evidence>
<sequence>MTEIEYDILDELYFPISFQALAEESGVAEPELSEVLPELVGKGWVKPLRTPDEEFADDSWRGGLASCYFLATKEGLMEHNMR</sequence>
<dbReference type="InterPro" id="IPR036390">
    <property type="entry name" value="WH_DNA-bd_sf"/>
</dbReference>
<gene>
    <name evidence="1" type="ORF">FUAX_30480</name>
</gene>
<keyword evidence="2" id="KW-1185">Reference proteome</keyword>
<dbReference type="SUPFAM" id="SSF46785">
    <property type="entry name" value="Winged helix' DNA-binding domain"/>
    <property type="match status" value="1"/>
</dbReference>
<organism evidence="1 2">
    <name type="scientific">Fulvitalea axinellae</name>
    <dbReference type="NCBI Taxonomy" id="1182444"/>
    <lineage>
        <taxon>Bacteria</taxon>
        <taxon>Pseudomonadati</taxon>
        <taxon>Bacteroidota</taxon>
        <taxon>Cytophagia</taxon>
        <taxon>Cytophagales</taxon>
        <taxon>Persicobacteraceae</taxon>
        <taxon>Fulvitalea</taxon>
    </lineage>
</organism>
<dbReference type="EMBL" id="AP025314">
    <property type="protein sequence ID" value="BDD10616.1"/>
    <property type="molecule type" value="Genomic_DNA"/>
</dbReference>
<evidence type="ECO:0008006" key="3">
    <source>
        <dbReference type="Google" id="ProtNLM"/>
    </source>
</evidence>